<accession>A0ABI7XJ41</accession>
<feature type="coiled-coil region" evidence="8">
    <location>
        <begin position="2027"/>
        <end position="2054"/>
    </location>
</feature>
<dbReference type="InterPro" id="IPR012954">
    <property type="entry name" value="BP28_C_dom"/>
</dbReference>
<evidence type="ECO:0000256" key="4">
    <source>
        <dbReference type="ARBA" id="ARBA00022552"/>
    </source>
</evidence>
<protein>
    <recommendedName>
        <fullName evidence="7">HEAT repeat-containing protein 1</fullName>
    </recommendedName>
</protein>
<evidence type="ECO:0000259" key="9">
    <source>
        <dbReference type="SMART" id="SM01036"/>
    </source>
</evidence>
<evidence type="ECO:0000256" key="1">
    <source>
        <dbReference type="ARBA" id="ARBA00004604"/>
    </source>
</evidence>
<dbReference type="InterPro" id="IPR022125">
    <property type="entry name" value="U3snoRNP10_N"/>
</dbReference>
<feature type="domain" description="BP28 C-terminal" evidence="9">
    <location>
        <begin position="1773"/>
        <end position="1926"/>
    </location>
</feature>
<reference evidence="10" key="2">
    <citation type="submission" date="2025-08" db="UniProtKB">
        <authorList>
            <consortium name="Ensembl"/>
        </authorList>
    </citation>
    <scope>IDENTIFICATION</scope>
    <source>
        <strain evidence="10">breed Abyssinian</strain>
    </source>
</reference>
<proteinExistence type="inferred from homology"/>
<reference evidence="10" key="3">
    <citation type="submission" date="2025-09" db="UniProtKB">
        <authorList>
            <consortium name="Ensembl"/>
        </authorList>
    </citation>
    <scope>IDENTIFICATION</scope>
    <source>
        <strain evidence="10">breed Abyssinian</strain>
    </source>
</reference>
<reference evidence="10 11" key="1">
    <citation type="submission" date="2021-02" db="EMBL/GenBank/DDBJ databases">
        <title>Safari Cat Assemblies.</title>
        <authorList>
            <person name="Bredemeyer K.R."/>
            <person name="Murphy W.J."/>
        </authorList>
    </citation>
    <scope>NUCLEOTIDE SEQUENCE [LARGE SCALE GENOMIC DNA]</scope>
</reference>
<evidence type="ECO:0000313" key="10">
    <source>
        <dbReference type="Ensembl" id="ENSFCTP00005022295.1"/>
    </source>
</evidence>
<dbReference type="Pfam" id="PF08146">
    <property type="entry name" value="BP28CT"/>
    <property type="match status" value="1"/>
</dbReference>
<dbReference type="PANTHER" id="PTHR13457:SF1">
    <property type="entry name" value="HEAT REPEAT-CONTAINING PROTEIN 1"/>
    <property type="match status" value="1"/>
</dbReference>
<keyword evidence="4 7" id="KW-0698">rRNA processing</keyword>
<dbReference type="InterPro" id="IPR016024">
    <property type="entry name" value="ARM-type_fold"/>
</dbReference>
<dbReference type="InterPro" id="IPR040191">
    <property type="entry name" value="UTP10"/>
</dbReference>
<dbReference type="Proteomes" id="UP000823872">
    <property type="component" value="Chromosome D2"/>
</dbReference>
<sequence length="2060" mass="233043">MTSLAQQLQRLALPQSDRSLLSRDEVASLLFDPKEAATIDRDTAFAIGCTGLEELLGIDPSFEQFEAPLFSQLAKTLERSVQTKAVNKELDENISLFLIHLSPYFLLKPAQKCLEWLIHRFHIHLYNQDSLIACVLPYHETRIFVRVIQLLKINNPKHKWFWLSPVKQHGVPLARGTLINHCYKDLGFMDFICSLVTKSVKVFVEYPGSSAQLRVLLTFYASTIVSALVTAEGILDNIVAKLFPYIQKGLKSSLPDYRAATYMIICQISVKVTMEDTFVNSLASQIIKTLTKIPSLIKDGLGCLIVLMQRQKPESLGKKPFPHLCNVPDLITILHGISELYDVSPLLRYMLPHLVVSIVNHITGEETEGTDGQIYRRHLEAILTNISLKNNLDHLLASLLFEEYISYSSQEEIGPDKVSLLNEQFLPLIRLLESKYPRTLDIVLEERLKEITDLKKQELFHQFISLSTSGGKYQFLADSDTSLMLSLNHPLAPVRLLAINHLKNIMKTSEENVDESFIKEAVLTRLGDDSLDVVLSAINAFEIFKQHFSSEVTVSNLLNLFRRAELSKNRGWYKVLEVAADILIKEELLKENDHLSNQVVVHLLPFMIIINDDMESAEMKIAIYLSKSGICSLHPVLRGWKEALENVIKSTESGKLIGVANQKMIALLADNISSGDPSSMLKMVEDLISLGEKDCFSLKQKVTFHLVTAVLVSCCSSLKETHFPFAIRVFSLLQKKIKKLEGVITAVEIPSEWHFELMMDREIPVELWTHYIEQLNTAQNIAVEDSVLLIFSLKNFIHALKAPKSFPREDVWWDPEQLREDSRAYVRLLIGLFETILTGADAVHFRVLMKLFIKVHLQDVFQFFKFFSVLWTYGSSLSNPLNCSVKTVLRTQALYIGCAMLSSQKAQNKHQLASVSSPVVTSLLINLGSPIKEVRRASILCLQALSGVVSHFHLVIDHLVPKTEEITSDATYVTQDLAALFEELRREKKLKSHQKLSETLKNLLNCVYSSPSYIAKDLMKVLQEVSSEITKPFFAAIADEKVQQKLLHMLFDLLVNCKNSHCAQTVNSVFKGISVNAEQVRIELEPPDKTKSLGTIQQTRRQKMQQKKSQDLESVQEVGGSYWQRVTLILELLQHKKKLKSPQILIPTLFNLLARSLEPLPPEQGNMEYTKQLILSCLLNICQKLSPEGGKIPKDVLDEEKFNVELIVQCIRVSEMPQTHHHALLLLGTVAGIFPDKVLHNIMSIFTFMGASVMRLDDTYSFQVINKTVKMVIPALIQSDGGDSVEVTRNVEEVVVKIVNVFVDALPHVPEHRRLPILVQLVDTLGAERFLWVLLVLLFEQYVTKTVLLAACGEKDAILEADTEFWISVCCEFSVQHQIQSLMNILQYLMKLPEEKEEAVSKAASTKSESQEEVLQIFNIDTHTSKQLRHFKFLSVSFMSQLLASNNFIRKVVESGGPQVLKGLEQRLLETVLGYINAVAQSMEKNADKLTVKFWRALLSKAYDMLDKVNALLPTETFIAVIRGLLGNPLPSVRRKALDLLNNKLQQHTSWKKTIVYRFLKLVPVLLAIVQHKKKTEEQAINRQTALYTLKLLCKNFGAENPEPFVPVLSTAVKLIAPETKEEKNVLGSALLCVAEVTSTLEALAIPQLPSLMPSLLTTMKNTSELVSGEVYLLSALAALQKVVETLPHFISPYLEGVLSQVVHLEKITGGMGSASQANIRITSLKKTLATTLSPRVLLPAINKTYKQIEKNWKKHMRPFMSILQEHIGVMKKEELTSHQAPLTVFFLEALDFRAQHSEDDLEEIGKTENCIIDCLVAMVVKLSEVTFRPLFFKLFDWAKTEDAPKDRLLTFYNLADNIAEKLKGLFTLFAGHLVKPFADTLNQVNISKTDEAFFDSDNDPEKCCLLLQFILNCLYKIFLFDTQHFLSKERAEALMMPLVDQLENRLGGEERFQERVTKHLIPCIAQFSVAVADDSLWKPLNYQILLKTRDSSPKVRFAALITVLALAEKLKENYLVLLPESIPFLAELMEDECEEVERQCQRTVQQLEAVLGEPLQSYF</sequence>
<evidence type="ECO:0000256" key="2">
    <source>
        <dbReference type="ARBA" id="ARBA00010559"/>
    </source>
</evidence>
<gene>
    <name evidence="10" type="primary">HEATR1</name>
</gene>
<evidence type="ECO:0000313" key="11">
    <source>
        <dbReference type="Proteomes" id="UP000823872"/>
    </source>
</evidence>
<keyword evidence="5 7" id="KW-0539">Nucleus</keyword>
<dbReference type="InterPro" id="IPR056473">
    <property type="entry name" value="HEAT_Utp10/HEAT1"/>
</dbReference>
<dbReference type="Pfam" id="PF12397">
    <property type="entry name" value="U3snoRNP10"/>
    <property type="match status" value="1"/>
</dbReference>
<comment type="function">
    <text evidence="7">Involved in nucleolar processing of pre-18S ribosomal RNA.</text>
</comment>
<dbReference type="SUPFAM" id="SSF48371">
    <property type="entry name" value="ARM repeat"/>
    <property type="match status" value="2"/>
</dbReference>
<name>A0ABI7XJ41_FELCA</name>
<evidence type="ECO:0000256" key="5">
    <source>
        <dbReference type="ARBA" id="ARBA00023242"/>
    </source>
</evidence>
<dbReference type="SMART" id="SM01036">
    <property type="entry name" value="BP28CT"/>
    <property type="match status" value="1"/>
</dbReference>
<keyword evidence="11" id="KW-1185">Reference proteome</keyword>
<evidence type="ECO:0000256" key="7">
    <source>
        <dbReference type="RuleBase" id="RU367065"/>
    </source>
</evidence>
<dbReference type="PANTHER" id="PTHR13457">
    <property type="entry name" value="BAP28"/>
    <property type="match status" value="1"/>
</dbReference>
<dbReference type="Pfam" id="PF23243">
    <property type="entry name" value="HEAT_HEATR1"/>
    <property type="match status" value="1"/>
</dbReference>
<keyword evidence="8" id="KW-0175">Coiled coil</keyword>
<dbReference type="Gene3D" id="1.25.10.10">
    <property type="entry name" value="Leucine-rich Repeat Variant"/>
    <property type="match status" value="2"/>
</dbReference>
<dbReference type="InterPro" id="IPR011989">
    <property type="entry name" value="ARM-like"/>
</dbReference>
<comment type="subcellular location">
    <subcellularLocation>
        <location evidence="1 7">Nucleus</location>
        <location evidence="1 7">Nucleolus</location>
    </subcellularLocation>
</comment>
<keyword evidence="6 7" id="KW-0687">Ribonucleoprotein</keyword>
<comment type="similarity">
    <text evidence="2 7">Belongs to the HEATR1/UTP10 family.</text>
</comment>
<evidence type="ECO:0000256" key="8">
    <source>
        <dbReference type="SAM" id="Coils"/>
    </source>
</evidence>
<evidence type="ECO:0000256" key="3">
    <source>
        <dbReference type="ARBA" id="ARBA00022517"/>
    </source>
</evidence>
<dbReference type="GeneTree" id="ENSGT00390000015845"/>
<evidence type="ECO:0000256" key="6">
    <source>
        <dbReference type="ARBA" id="ARBA00023274"/>
    </source>
</evidence>
<organism evidence="10 11">
    <name type="scientific">Felis catus</name>
    <name type="common">Cat</name>
    <name type="synonym">Felis silvestris catus</name>
    <dbReference type="NCBI Taxonomy" id="9685"/>
    <lineage>
        <taxon>Eukaryota</taxon>
        <taxon>Metazoa</taxon>
        <taxon>Chordata</taxon>
        <taxon>Craniata</taxon>
        <taxon>Vertebrata</taxon>
        <taxon>Euteleostomi</taxon>
        <taxon>Mammalia</taxon>
        <taxon>Eutheria</taxon>
        <taxon>Laurasiatheria</taxon>
        <taxon>Carnivora</taxon>
        <taxon>Feliformia</taxon>
        <taxon>Felidae</taxon>
        <taxon>Felinae</taxon>
        <taxon>Felis</taxon>
    </lineage>
</organism>
<dbReference type="Ensembl" id="ENSFCTT00005033159.1">
    <property type="protein sequence ID" value="ENSFCTP00005022295.1"/>
    <property type="gene ID" value="ENSFCTG00005011653.1"/>
</dbReference>
<keyword evidence="3 7" id="KW-0690">Ribosome biogenesis</keyword>